<feature type="domain" description="Alpha-galactosidase NEW3" evidence="2">
    <location>
        <begin position="167"/>
        <end position="240"/>
    </location>
</feature>
<protein>
    <submittedName>
        <fullName evidence="3">NEW3 domain-containing protein</fullName>
    </submittedName>
    <submittedName>
        <fullName evidence="4">NPCBM-associated, NEW3 domain of alpha-galactosidase</fullName>
    </submittedName>
</protein>
<evidence type="ECO:0000313" key="3">
    <source>
        <dbReference type="EMBL" id="MEZ0454640.1"/>
    </source>
</evidence>
<dbReference type="Gene3D" id="2.60.40.10">
    <property type="entry name" value="Immunoglobulins"/>
    <property type="match status" value="1"/>
</dbReference>
<dbReference type="EMBL" id="LR590484">
    <property type="protein sequence ID" value="VTR52409.1"/>
    <property type="molecule type" value="Genomic_DNA"/>
</dbReference>
<dbReference type="Proteomes" id="UP000308196">
    <property type="component" value="Chromosome"/>
</dbReference>
<dbReference type="PANTHER" id="PTHR39198:SF1">
    <property type="entry name" value="ALPHA-GALACTOSIDASE NEW3 DOMAIN-CONTAINING PROTEIN"/>
    <property type="match status" value="1"/>
</dbReference>
<accession>A0A4U9W0A5</accession>
<dbReference type="InterPro" id="IPR018905">
    <property type="entry name" value="A-galactase_NEW3"/>
</dbReference>
<keyword evidence="1" id="KW-1133">Transmembrane helix</keyword>
<dbReference type="Proteomes" id="UP001566204">
    <property type="component" value="Unassembled WGS sequence"/>
</dbReference>
<gene>
    <name evidence="3" type="ORF">ABTW24_23830</name>
    <name evidence="4" type="ORF">NCTC11429_04579</name>
</gene>
<keyword evidence="6" id="KW-1185">Reference proteome</keyword>
<evidence type="ECO:0000313" key="6">
    <source>
        <dbReference type="Proteomes" id="UP001566204"/>
    </source>
</evidence>
<dbReference type="PANTHER" id="PTHR39198">
    <property type="entry name" value="HYPOTHETICAL MEMBRANE PROTEIN, CONSERVED"/>
    <property type="match status" value="1"/>
</dbReference>
<dbReference type="Pfam" id="PF10633">
    <property type="entry name" value="NPCBM_assoc"/>
    <property type="match status" value="1"/>
</dbReference>
<keyword evidence="1" id="KW-0472">Membrane</keyword>
<reference evidence="4 5" key="1">
    <citation type="submission" date="2019-05" db="EMBL/GenBank/DDBJ databases">
        <authorList>
            <consortium name="Pathogen Informatics"/>
        </authorList>
    </citation>
    <scope>NUCLEOTIDE SEQUENCE [LARGE SCALE GENOMIC DNA]</scope>
    <source>
        <strain evidence="4 5">NCTC11429</strain>
    </source>
</reference>
<reference evidence="3 6" key="2">
    <citation type="submission" date="2024-06" db="EMBL/GenBank/DDBJ databases">
        <title>Soil Sphingobacterium thalpophilum.</title>
        <authorList>
            <person name="Yang J."/>
            <person name="Li J."/>
        </authorList>
    </citation>
    <scope>NUCLEOTIDE SEQUENCE [LARGE SCALE GENOMIC DNA]</scope>
    <source>
        <strain evidence="3 6">22g91tb</strain>
    </source>
</reference>
<keyword evidence="1" id="KW-0812">Transmembrane</keyword>
<proteinExistence type="predicted"/>
<dbReference type="KEGG" id="stha:NCTC11429_04579"/>
<evidence type="ECO:0000259" key="2">
    <source>
        <dbReference type="Pfam" id="PF10633"/>
    </source>
</evidence>
<evidence type="ECO:0000256" key="1">
    <source>
        <dbReference type="SAM" id="Phobius"/>
    </source>
</evidence>
<dbReference type="InterPro" id="IPR013783">
    <property type="entry name" value="Ig-like_fold"/>
</dbReference>
<dbReference type="RefSeq" id="WP_028070241.1">
    <property type="nucleotide sequence ID" value="NZ_JBEOQA010000002.1"/>
</dbReference>
<sequence>MLTELLSTKTRQRLSLKLFIITALALSVHGSSLGQTNAASQKSGFEARLINIEAPSNEPFRYSTTLTNGSSQTVTYNLDAQLPPGWQITYRVEGSQVTSLQMQGNKSQEISIEISCPLTAKPDKYKIPIKAISTLDTLKLDLEAAVKGSYAIELSTPSGRLSDEVVSGGTKEITLQVKNTGTLPLNALEFSSQLPTRWEATFTPSTIKQLETGKSQEVKVSLRVPDKTIAGDYVAKFDVKSASNSADVSFRIIVKTSLLSGWIGMLIILLAIGLVYYLIRKYGRR</sequence>
<dbReference type="GeneID" id="78465156"/>
<name>A0A4U9W0A5_9SPHI</name>
<dbReference type="STRING" id="1123265.GCA_000686625_03489"/>
<dbReference type="AlphaFoldDB" id="A0A4U9W0A5"/>
<feature type="transmembrane region" description="Helical" evidence="1">
    <location>
        <begin position="259"/>
        <end position="279"/>
    </location>
</feature>
<evidence type="ECO:0000313" key="5">
    <source>
        <dbReference type="Proteomes" id="UP000308196"/>
    </source>
</evidence>
<organism evidence="4 5">
    <name type="scientific">Sphingobacterium thalpophilum</name>
    <dbReference type="NCBI Taxonomy" id="259"/>
    <lineage>
        <taxon>Bacteria</taxon>
        <taxon>Pseudomonadati</taxon>
        <taxon>Bacteroidota</taxon>
        <taxon>Sphingobacteriia</taxon>
        <taxon>Sphingobacteriales</taxon>
        <taxon>Sphingobacteriaceae</taxon>
        <taxon>Sphingobacterium</taxon>
    </lineage>
</organism>
<dbReference type="EMBL" id="JBEOQB010000008">
    <property type="protein sequence ID" value="MEZ0454640.1"/>
    <property type="molecule type" value="Genomic_DNA"/>
</dbReference>
<evidence type="ECO:0000313" key="4">
    <source>
        <dbReference type="EMBL" id="VTR52409.1"/>
    </source>
</evidence>